<comment type="similarity">
    <text evidence="1">Belongs to the UPF0065 (bug) family.</text>
</comment>
<proteinExistence type="inferred from homology"/>
<dbReference type="Pfam" id="PF03401">
    <property type="entry name" value="TctC"/>
    <property type="match status" value="1"/>
</dbReference>
<comment type="caution">
    <text evidence="3">The sequence shown here is derived from an EMBL/GenBank/DDBJ whole genome shotgun (WGS) entry which is preliminary data.</text>
</comment>
<dbReference type="InterPro" id="IPR005064">
    <property type="entry name" value="BUG"/>
</dbReference>
<reference evidence="3" key="1">
    <citation type="submission" date="2021-03" db="EMBL/GenBank/DDBJ databases">
        <title>Sagittula salina sp. nov. strain M10.9X isolated from the marine waste.</title>
        <authorList>
            <person name="Satari L."/>
            <person name="Molina-Menor E."/>
            <person name="Vidal-Verdu A."/>
            <person name="Pascual J."/>
            <person name="Pereto J."/>
            <person name="Porcar M."/>
        </authorList>
    </citation>
    <scope>NUCLEOTIDE SEQUENCE</scope>
    <source>
        <strain evidence="3">M10.9X</strain>
    </source>
</reference>
<keyword evidence="2" id="KW-0732">Signal</keyword>
<evidence type="ECO:0000256" key="1">
    <source>
        <dbReference type="ARBA" id="ARBA00006987"/>
    </source>
</evidence>
<dbReference type="CDD" id="cd07012">
    <property type="entry name" value="PBP2_Bug_TTT"/>
    <property type="match status" value="1"/>
</dbReference>
<organism evidence="3 4">
    <name type="scientific">Sagittula salina</name>
    <dbReference type="NCBI Taxonomy" id="2820268"/>
    <lineage>
        <taxon>Bacteria</taxon>
        <taxon>Pseudomonadati</taxon>
        <taxon>Pseudomonadota</taxon>
        <taxon>Alphaproteobacteria</taxon>
        <taxon>Rhodobacterales</taxon>
        <taxon>Roseobacteraceae</taxon>
        <taxon>Sagittula</taxon>
    </lineage>
</organism>
<feature type="chain" id="PRO_5037635499" evidence="2">
    <location>
        <begin position="25"/>
        <end position="325"/>
    </location>
</feature>
<dbReference type="RefSeq" id="WP_209360308.1">
    <property type="nucleotide sequence ID" value="NZ_JAGISH010000003.1"/>
</dbReference>
<dbReference type="AlphaFoldDB" id="A0A940MPQ0"/>
<accession>A0A940MPQ0</accession>
<sequence length="325" mass="33540">MIFKTTRTLIAAAVLGMTAVAAQAQENPECIAPANPGGGWDFTCRQAGKTMQDLGLIDKTMQVVNLAGGGGGVAYAEVVNKRNDSNDLIVAASSATATRLAQGAYPGNTMDQVRWLASVGADYGVIAVAADSEVNTLPELLDQIKADPTSVSIAGGSAVGGWDHLKVLIAANAYGIDDVRAVKYIAFDGGGEAVTQLLAGSVQAFTGDLSEAKGFVDSGDIKVIAVLAPERLGGAFADFPTAKEQGVDAIGANWRGFYAPGGMSDEAYTAWVEKIGALYASDEWKAVMEANGLAPLDLQGDAFQSFVADSVAQIEGISKEIGIIK</sequence>
<dbReference type="Proteomes" id="UP000675940">
    <property type="component" value="Unassembled WGS sequence"/>
</dbReference>
<feature type="signal peptide" evidence="2">
    <location>
        <begin position="1"/>
        <end position="24"/>
    </location>
</feature>
<evidence type="ECO:0000313" key="4">
    <source>
        <dbReference type="Proteomes" id="UP000675940"/>
    </source>
</evidence>
<protein>
    <submittedName>
        <fullName evidence="3">Tripartite tricarboxylate transporter substrate binding protein</fullName>
    </submittedName>
</protein>
<keyword evidence="4" id="KW-1185">Reference proteome</keyword>
<evidence type="ECO:0000313" key="3">
    <source>
        <dbReference type="EMBL" id="MBP0482461.1"/>
    </source>
</evidence>
<evidence type="ECO:0000256" key="2">
    <source>
        <dbReference type="SAM" id="SignalP"/>
    </source>
</evidence>
<dbReference type="Gene3D" id="3.40.190.10">
    <property type="entry name" value="Periplasmic binding protein-like II"/>
    <property type="match status" value="1"/>
</dbReference>
<dbReference type="Gene3D" id="3.40.190.150">
    <property type="entry name" value="Bordetella uptake gene, domain 1"/>
    <property type="match status" value="1"/>
</dbReference>
<dbReference type="PANTHER" id="PTHR42928:SF3">
    <property type="entry name" value="UPF0065 PROTEIN YFLP"/>
    <property type="match status" value="1"/>
</dbReference>
<name>A0A940MPQ0_9RHOB</name>
<gene>
    <name evidence="3" type="ORF">J5474_08145</name>
</gene>
<dbReference type="EMBL" id="JAGISH010000003">
    <property type="protein sequence ID" value="MBP0482461.1"/>
    <property type="molecule type" value="Genomic_DNA"/>
</dbReference>
<dbReference type="PANTHER" id="PTHR42928">
    <property type="entry name" value="TRICARBOXYLATE-BINDING PROTEIN"/>
    <property type="match status" value="1"/>
</dbReference>
<dbReference type="SUPFAM" id="SSF53850">
    <property type="entry name" value="Periplasmic binding protein-like II"/>
    <property type="match status" value="1"/>
</dbReference>
<dbReference type="PIRSF" id="PIRSF017082">
    <property type="entry name" value="YflP"/>
    <property type="match status" value="1"/>
</dbReference>
<dbReference type="InterPro" id="IPR042100">
    <property type="entry name" value="Bug_dom1"/>
</dbReference>